<dbReference type="Pfam" id="PF21447">
    <property type="entry name" value="Ppx-GppA_III"/>
    <property type="match status" value="1"/>
</dbReference>
<dbReference type="InterPro" id="IPR003695">
    <property type="entry name" value="Ppx_GppA_N"/>
</dbReference>
<sequence length="496" mass="54709">MDNRLASIDLGSNTFRLSIGRVVRHGGSAQIYAEDKLRELVALANGLDEHKRIDAATVEQALAALRRFGERLRGFSPANVRAVATNTFRVARNAAEILPAAERALGFPIEIISGQEEARLIYLGVIQDLPPSDHRRLVIDIGGGSTEFIIGRRDQPLELASLELGCTTWTRQFFPQGRVTEARMSQAVLAARGAIETIASRYRGTGWQEAYGSSGTAKGLLAVLVENGLSPRDITLDGMERLSAALARAGEVRLQDWAGLKPERVPVLPGGLAIMIAAFRELGIERMRAGDGALRIGVLHDLLGRDSHQDRRDETVRQMRGRYQLDTAQAGFVRSLALQLFDQLGLGDEPDTAELRRALGWTAELHEIGLAIARNDYHKHSAYILEHADMPGFSHDDQRLLAFLALGHQGRLAKVRRYAPDRARWLALCCLRLAVLLLRRREALGPLALRLQAQDLRIALRIPAGWLAARPLSGFQLKKEAAIWRKAGFALDIIES</sequence>
<evidence type="ECO:0000259" key="3">
    <source>
        <dbReference type="Pfam" id="PF21447"/>
    </source>
</evidence>
<evidence type="ECO:0000313" key="4">
    <source>
        <dbReference type="EMBL" id="MBB6084906.1"/>
    </source>
</evidence>
<dbReference type="Gene3D" id="1.10.3210.10">
    <property type="entry name" value="Hypothetical protein af1432"/>
    <property type="match status" value="1"/>
</dbReference>
<dbReference type="Proteomes" id="UP000541136">
    <property type="component" value="Unassembled WGS sequence"/>
</dbReference>
<reference evidence="4 5" key="1">
    <citation type="submission" date="2020-08" db="EMBL/GenBank/DDBJ databases">
        <title>Genomic Encyclopedia of Type Strains, Phase IV (KMG-IV): sequencing the most valuable type-strain genomes for metagenomic binning, comparative biology and taxonomic classification.</title>
        <authorList>
            <person name="Goeker M."/>
        </authorList>
    </citation>
    <scope>NUCLEOTIDE SEQUENCE [LARGE SCALE GENOMIC DNA]</scope>
    <source>
        <strain evidence="4 5">DSM 12141</strain>
    </source>
</reference>
<evidence type="ECO:0000259" key="2">
    <source>
        <dbReference type="Pfam" id="PF02541"/>
    </source>
</evidence>
<dbReference type="GO" id="GO:0004309">
    <property type="term" value="F:exopolyphosphatase activity"/>
    <property type="evidence" value="ECO:0007669"/>
    <property type="project" value="UniProtKB-EC"/>
</dbReference>
<dbReference type="InterPro" id="IPR050273">
    <property type="entry name" value="GppA/Ppx_hydrolase"/>
</dbReference>
<comment type="caution">
    <text evidence="4">The sequence shown here is derived from an EMBL/GenBank/DDBJ whole genome shotgun (WGS) entry which is preliminary data.</text>
</comment>
<organism evidence="4 5">
    <name type="scientific">Castellaniella defragrans</name>
    <name type="common">Alcaligenes defragrans</name>
    <dbReference type="NCBI Taxonomy" id="75697"/>
    <lineage>
        <taxon>Bacteria</taxon>
        <taxon>Pseudomonadati</taxon>
        <taxon>Pseudomonadota</taxon>
        <taxon>Betaproteobacteria</taxon>
        <taxon>Burkholderiales</taxon>
        <taxon>Alcaligenaceae</taxon>
        <taxon>Castellaniella</taxon>
    </lineage>
</organism>
<dbReference type="SUPFAM" id="SSF109604">
    <property type="entry name" value="HD-domain/PDEase-like"/>
    <property type="match status" value="1"/>
</dbReference>
<dbReference type="Gene3D" id="3.30.420.150">
    <property type="entry name" value="Exopolyphosphatase. Domain 2"/>
    <property type="match status" value="1"/>
</dbReference>
<dbReference type="CDD" id="cd24053">
    <property type="entry name" value="ASKHA_NBD_EcPPX-GppA-like"/>
    <property type="match status" value="1"/>
</dbReference>
<evidence type="ECO:0000313" key="5">
    <source>
        <dbReference type="Proteomes" id="UP000541136"/>
    </source>
</evidence>
<dbReference type="GO" id="GO:0008894">
    <property type="term" value="F:guanosine-5'-triphosphate,3'-diphosphate diphosphatase activity"/>
    <property type="evidence" value="ECO:0007669"/>
    <property type="project" value="UniProtKB-EC"/>
</dbReference>
<gene>
    <name evidence="4" type="ORF">HNR28_002954</name>
</gene>
<dbReference type="PANTHER" id="PTHR30005">
    <property type="entry name" value="EXOPOLYPHOSPHATASE"/>
    <property type="match status" value="1"/>
</dbReference>
<dbReference type="InterPro" id="IPR043129">
    <property type="entry name" value="ATPase_NBD"/>
</dbReference>
<dbReference type="EC" id="3.6.1.40" evidence="4"/>
<keyword evidence="1 4" id="KW-0378">Hydrolase</keyword>
<dbReference type="Gene3D" id="3.30.420.40">
    <property type="match status" value="1"/>
</dbReference>
<dbReference type="SUPFAM" id="SSF53067">
    <property type="entry name" value="Actin-like ATPase domain"/>
    <property type="match status" value="2"/>
</dbReference>
<feature type="domain" description="Ppx/GppA phosphatase C-terminal" evidence="3">
    <location>
        <begin position="312"/>
        <end position="480"/>
    </location>
</feature>
<dbReference type="InterPro" id="IPR048950">
    <property type="entry name" value="Ppx_GppA_C"/>
</dbReference>
<dbReference type="PIRSF" id="PIRSF001267">
    <property type="entry name" value="Pyrophosphatase_GppA_Ppx"/>
    <property type="match status" value="1"/>
</dbReference>
<dbReference type="RefSeq" id="WP_151023758.1">
    <property type="nucleotide sequence ID" value="NZ_JACHIB010000018.1"/>
</dbReference>
<dbReference type="AlphaFoldDB" id="A0A7W9WPJ2"/>
<dbReference type="Pfam" id="PF02541">
    <property type="entry name" value="Ppx-GppA"/>
    <property type="match status" value="1"/>
</dbReference>
<proteinExistence type="predicted"/>
<name>A0A7W9WPJ2_CASDE</name>
<dbReference type="PANTHER" id="PTHR30005:SF0">
    <property type="entry name" value="RETROGRADE REGULATION PROTEIN 2"/>
    <property type="match status" value="1"/>
</dbReference>
<dbReference type="EMBL" id="JACHIB010000018">
    <property type="protein sequence ID" value="MBB6084906.1"/>
    <property type="molecule type" value="Genomic_DNA"/>
</dbReference>
<protein>
    <submittedName>
        <fullName evidence="4">Exopolyphosphatase/guanosine-5'-triphosphate, 3'-diphosphate pyrophosphatase</fullName>
        <ecNumber evidence="4">3.6.1.11</ecNumber>
        <ecNumber evidence="4">3.6.1.40</ecNumber>
    </submittedName>
</protein>
<evidence type="ECO:0000256" key="1">
    <source>
        <dbReference type="ARBA" id="ARBA00022801"/>
    </source>
</evidence>
<accession>A0A7W9WPJ2</accession>
<dbReference type="EC" id="3.6.1.11" evidence="4"/>
<dbReference type="InterPro" id="IPR030673">
    <property type="entry name" value="PyroPPase_GppA_Ppx"/>
</dbReference>
<feature type="domain" description="Ppx/GppA phosphatase N-terminal" evidence="2">
    <location>
        <begin position="36"/>
        <end position="304"/>
    </location>
</feature>